<reference evidence="2" key="1">
    <citation type="journal article" date="2014" name="Nat. Genet.">
        <title>Genome of the human hookworm Necator americanus.</title>
        <authorList>
            <person name="Tang Y.T."/>
            <person name="Gao X."/>
            <person name="Rosa B.A."/>
            <person name="Abubucker S."/>
            <person name="Hallsworth-Pepin K."/>
            <person name="Martin J."/>
            <person name="Tyagi R."/>
            <person name="Heizer E."/>
            <person name="Zhang X."/>
            <person name="Bhonagiri-Palsikar V."/>
            <person name="Minx P."/>
            <person name="Warren W.C."/>
            <person name="Wang Q."/>
            <person name="Zhan B."/>
            <person name="Hotez P.J."/>
            <person name="Sternberg P.W."/>
            <person name="Dougall A."/>
            <person name="Gaze S.T."/>
            <person name="Mulvenna J."/>
            <person name="Sotillo J."/>
            <person name="Ranganathan S."/>
            <person name="Rabelo E.M."/>
            <person name="Wilson R.K."/>
            <person name="Felgner P.L."/>
            <person name="Bethony J."/>
            <person name="Hawdon J.M."/>
            <person name="Gasser R.B."/>
            <person name="Loukas A."/>
            <person name="Mitreva M."/>
        </authorList>
    </citation>
    <scope>NUCLEOTIDE SEQUENCE [LARGE SCALE GENOMIC DNA]</scope>
</reference>
<dbReference type="EMBL" id="KI658555">
    <property type="protein sequence ID" value="ETN82152.1"/>
    <property type="molecule type" value="Genomic_DNA"/>
</dbReference>
<sequence>MDLMFKMAPAFVERPVGRCVSVDFMAGSEATPSSKRVHNMKIVPLTTGHLIEGSKLPLLDYPSTIFTVNVLDVAKY</sequence>
<accession>W2TM90</accession>
<protein>
    <submittedName>
        <fullName evidence="1">Uncharacterized protein</fullName>
    </submittedName>
</protein>
<keyword evidence="2" id="KW-1185">Reference proteome</keyword>
<gene>
    <name evidence="1" type="ORF">NECAME_08143</name>
</gene>
<proteinExistence type="predicted"/>
<dbReference type="Proteomes" id="UP000053676">
    <property type="component" value="Unassembled WGS sequence"/>
</dbReference>
<name>W2TM90_NECAM</name>
<dbReference type="AlphaFoldDB" id="W2TM90"/>
<evidence type="ECO:0000313" key="2">
    <source>
        <dbReference type="Proteomes" id="UP000053676"/>
    </source>
</evidence>
<organism evidence="1 2">
    <name type="scientific">Necator americanus</name>
    <name type="common">Human hookworm</name>
    <dbReference type="NCBI Taxonomy" id="51031"/>
    <lineage>
        <taxon>Eukaryota</taxon>
        <taxon>Metazoa</taxon>
        <taxon>Ecdysozoa</taxon>
        <taxon>Nematoda</taxon>
        <taxon>Chromadorea</taxon>
        <taxon>Rhabditida</taxon>
        <taxon>Rhabditina</taxon>
        <taxon>Rhabditomorpha</taxon>
        <taxon>Strongyloidea</taxon>
        <taxon>Ancylostomatidae</taxon>
        <taxon>Bunostominae</taxon>
        <taxon>Necator</taxon>
    </lineage>
</organism>
<evidence type="ECO:0000313" key="1">
    <source>
        <dbReference type="EMBL" id="ETN82152.1"/>
    </source>
</evidence>
<dbReference type="KEGG" id="nai:NECAME_08143"/>